<dbReference type="RefSeq" id="WP_010781921.1">
    <property type="nucleotide sequence ID" value="NZ_ASWH01000001.1"/>
</dbReference>
<dbReference type="NCBIfam" id="TIGR02167">
    <property type="entry name" value="Liste_lipo_26"/>
    <property type="match status" value="6"/>
</dbReference>
<evidence type="ECO:0000313" key="5">
    <source>
        <dbReference type="EMBL" id="EOI53625.1"/>
    </source>
</evidence>
<proteinExistence type="predicted"/>
<dbReference type="HOGENOM" id="CLU_376313_0_0_9"/>
<dbReference type="InterPro" id="IPR043708">
    <property type="entry name" value="DUF5648"/>
</dbReference>
<feature type="signal peptide" evidence="2">
    <location>
        <begin position="1"/>
        <end position="25"/>
    </location>
</feature>
<dbReference type="InterPro" id="IPR013783">
    <property type="entry name" value="Ig-like_fold"/>
</dbReference>
<dbReference type="AlphaFoldDB" id="R2V7A4"/>
<dbReference type="PATRIC" id="fig|1158614.3.peg.3558"/>
<dbReference type="Pfam" id="PF07523">
    <property type="entry name" value="Big_3"/>
    <property type="match status" value="1"/>
</dbReference>
<dbReference type="InterPro" id="IPR022038">
    <property type="entry name" value="Ig-like_bact"/>
</dbReference>
<dbReference type="eggNOG" id="COG3757">
    <property type="taxonomic scope" value="Bacteria"/>
</dbReference>
<evidence type="ECO:0000313" key="6">
    <source>
        <dbReference type="EMBL" id="EOW81100.1"/>
    </source>
</evidence>
<accession>R2V7A4</accession>
<reference evidence="6 8" key="2">
    <citation type="submission" date="2013-03" db="EMBL/GenBank/DDBJ databases">
        <title>The Genome Sequence of Enterococcus gilvus ATCC BAA-350 (PacBio/Illumina hybrid assembly).</title>
        <authorList>
            <consortium name="The Broad Institute Genomics Platform"/>
            <consortium name="The Broad Institute Genome Sequencing Center for Infectious Disease"/>
            <person name="Earl A."/>
            <person name="Russ C."/>
            <person name="Gilmore M."/>
            <person name="Surin D."/>
            <person name="Walker B."/>
            <person name="Young S."/>
            <person name="Zeng Q."/>
            <person name="Gargeya S."/>
            <person name="Fitzgerald M."/>
            <person name="Haas B."/>
            <person name="Abouelleil A."/>
            <person name="Allen A.W."/>
            <person name="Alvarado L."/>
            <person name="Arachchi H.M."/>
            <person name="Berlin A.M."/>
            <person name="Chapman S.B."/>
            <person name="Gainer-Dewar J."/>
            <person name="Goldberg J."/>
            <person name="Griggs A."/>
            <person name="Gujja S."/>
            <person name="Hansen M."/>
            <person name="Howarth C."/>
            <person name="Imamovic A."/>
            <person name="Ireland A."/>
            <person name="Larimer J."/>
            <person name="McCowan C."/>
            <person name="Murphy C."/>
            <person name="Pearson M."/>
            <person name="Poon T.W."/>
            <person name="Priest M."/>
            <person name="Roberts A."/>
            <person name="Saif S."/>
            <person name="Shea T."/>
            <person name="Sisk P."/>
            <person name="Sykes S."/>
            <person name="Wortman J."/>
            <person name="Nusbaum C."/>
            <person name="Birren B."/>
        </authorList>
    </citation>
    <scope>NUCLEOTIDE SEQUENCE [LARGE SCALE GENOMIC DNA]</scope>
    <source>
        <strain evidence="6 8">ATCC BAA-350</strain>
    </source>
</reference>
<evidence type="ECO:0000256" key="1">
    <source>
        <dbReference type="SAM" id="MobiDB-lite"/>
    </source>
</evidence>
<sequence length="737" mass="81371">MKQSTKIFTLALLITSQIVAPIAGVATTNGEKLTTNSDLGNTSVSLEKTEESTMNSSNDEPTTNKEKINENENTIPSVDAGILTGVNGTSSWTFENGTLTLSEGQLSKPIASMTELNKDSIEKIIVSGPVKIFSAWVNSDRYGVFSDLNNLTTIENGSNIDVSGVKDLGFLFKNDYNLQQVDTSNWDVSQLERAVGVFYQCYQLKTVDVSNWDTSNVNDMSNMFNGCTSIDNLDVSKWNTSKVTSLDKTFFYNQRLSSLDVSNWDTSKVTNMFATFMASERLTELDVSNWDVSSVILSNSMLKWLPNIEKLDVSNWNVSNMGDMSGMFDGDSGLKELDLSNWNNDKAADTDSLLKGTVNLKKLFLSPNFKMVDKNNTGNGFYIPAIQKGDNYTGNWQTIGMGTAEKPLGDIVVDSKTLSQGSPSQNVETFVWQPVTLEGADYTMTIGDPQPTASDFKASATDKNGNPTEVAIDFSEVDFNHVGVYDVTLSTSDGQSKVVKLTIEDKKVDTVKVTFNAGKGGSLQGKTTIDIPKGSKVTDLPNAVADKSNIEDIYFLDWYQNGKIVNPKNIVINNDTTFTAKFGAAVYRLYNKNNGDHLLTKNKNEKDKVAAKGWKVETNPKNEYGRAAFYVPVQADSAGKKQVYRIYNPNSGEHFYTTNKSEADAAVKKGWRHETDNNYTWVSEGDVKIYREFNPDVHTAGSHNFTTDLQEHKNVVKAGWRDESKDSSLWTALKAGF</sequence>
<dbReference type="EMBL" id="ASWH01000001">
    <property type="protein sequence ID" value="EOW81100.1"/>
    <property type="molecule type" value="Genomic_DNA"/>
</dbReference>
<gene>
    <name evidence="6" type="ORF">I592_00385</name>
    <name evidence="5" type="ORF">UKC_03577</name>
</gene>
<keyword evidence="2" id="KW-0732">Signal</keyword>
<dbReference type="SUPFAM" id="SSF52058">
    <property type="entry name" value="L domain-like"/>
    <property type="match status" value="1"/>
</dbReference>
<evidence type="ECO:0000256" key="2">
    <source>
        <dbReference type="SAM" id="SignalP"/>
    </source>
</evidence>
<feature type="chain" id="PRO_5004357761" evidence="2">
    <location>
        <begin position="26"/>
        <end position="737"/>
    </location>
</feature>
<dbReference type="InterPro" id="IPR032675">
    <property type="entry name" value="LRR_dom_sf"/>
</dbReference>
<protein>
    <submittedName>
        <fullName evidence="5">Bacterial surface protein 26-residue</fullName>
    </submittedName>
</protein>
<feature type="domain" description="DUF5648" evidence="4">
    <location>
        <begin position="586"/>
        <end position="724"/>
    </location>
</feature>
<dbReference type="InterPro" id="IPR011889">
    <property type="entry name" value="Liste_lipo_26"/>
</dbReference>
<evidence type="ECO:0000259" key="4">
    <source>
        <dbReference type="Pfam" id="PF18885"/>
    </source>
</evidence>
<dbReference type="Proteomes" id="UP000014160">
    <property type="component" value="Unassembled WGS sequence"/>
</dbReference>
<dbReference type="Gene3D" id="3.80.10.10">
    <property type="entry name" value="Ribonuclease Inhibitor"/>
    <property type="match status" value="1"/>
</dbReference>
<keyword evidence="8" id="KW-1185">Reference proteome</keyword>
<feature type="compositionally biased region" description="Polar residues" evidence="1">
    <location>
        <begin position="31"/>
        <end position="59"/>
    </location>
</feature>
<evidence type="ECO:0000313" key="7">
    <source>
        <dbReference type="Proteomes" id="UP000013750"/>
    </source>
</evidence>
<dbReference type="eggNOG" id="COG4886">
    <property type="taxonomic scope" value="Bacteria"/>
</dbReference>
<comment type="caution">
    <text evidence="5">The sequence shown here is derived from an EMBL/GenBank/DDBJ whole genome shotgun (WGS) entry which is preliminary data.</text>
</comment>
<dbReference type="EMBL" id="AJDQ01000012">
    <property type="protein sequence ID" value="EOI53625.1"/>
    <property type="molecule type" value="Genomic_DNA"/>
</dbReference>
<feature type="region of interest" description="Disordered" evidence="1">
    <location>
        <begin position="31"/>
        <end position="74"/>
    </location>
</feature>
<dbReference type="Pfam" id="PF03382">
    <property type="entry name" value="DUF285"/>
    <property type="match status" value="1"/>
</dbReference>
<dbReference type="OrthoDB" id="1654093at2"/>
<evidence type="ECO:0000313" key="8">
    <source>
        <dbReference type="Proteomes" id="UP000014160"/>
    </source>
</evidence>
<feature type="domain" description="Ig-like" evidence="3">
    <location>
        <begin position="440"/>
        <end position="501"/>
    </location>
</feature>
<dbReference type="Pfam" id="PF18885">
    <property type="entry name" value="DUF5648"/>
    <property type="match status" value="1"/>
</dbReference>
<evidence type="ECO:0000259" key="3">
    <source>
        <dbReference type="Pfam" id="PF07523"/>
    </source>
</evidence>
<dbReference type="Proteomes" id="UP000013750">
    <property type="component" value="Unassembled WGS sequence"/>
</dbReference>
<dbReference type="Gene3D" id="2.60.40.10">
    <property type="entry name" value="Immunoglobulins"/>
    <property type="match status" value="1"/>
</dbReference>
<name>R2V7A4_9ENTE</name>
<reference evidence="5 7" key="1">
    <citation type="submission" date="2013-02" db="EMBL/GenBank/DDBJ databases">
        <title>The Genome Sequence of Enterococcus gilvus ATCC BAA-350.</title>
        <authorList>
            <consortium name="The Broad Institute Genome Sequencing Platform"/>
            <consortium name="The Broad Institute Genome Sequencing Center for Infectious Disease"/>
            <person name="Earl A.M."/>
            <person name="Gilmore M.S."/>
            <person name="Lebreton F."/>
            <person name="Walker B."/>
            <person name="Young S.K."/>
            <person name="Zeng Q."/>
            <person name="Gargeya S."/>
            <person name="Fitzgerald M."/>
            <person name="Haas B."/>
            <person name="Abouelleil A."/>
            <person name="Alvarado L."/>
            <person name="Arachchi H.M."/>
            <person name="Berlin A.M."/>
            <person name="Chapman S.B."/>
            <person name="Dewar J."/>
            <person name="Goldberg J."/>
            <person name="Griggs A."/>
            <person name="Gujja S."/>
            <person name="Hansen M."/>
            <person name="Howarth C."/>
            <person name="Imamovic A."/>
            <person name="Larimer J."/>
            <person name="McCowan C."/>
            <person name="Murphy C."/>
            <person name="Neiman D."/>
            <person name="Pearson M."/>
            <person name="Priest M."/>
            <person name="Roberts A."/>
            <person name="Saif S."/>
            <person name="Shea T."/>
            <person name="Sisk P."/>
            <person name="Sykes S."/>
            <person name="Wortman J."/>
            <person name="Nusbaum C."/>
            <person name="Birren B."/>
        </authorList>
    </citation>
    <scope>NUCLEOTIDE SEQUENCE [LARGE SCALE GENOMIC DNA]</scope>
    <source>
        <strain evidence="5 7">ATCC BAA-350</strain>
    </source>
</reference>
<dbReference type="InterPro" id="IPR005046">
    <property type="entry name" value="DUF285"/>
</dbReference>
<organism evidence="5 7">
    <name type="scientific">Enterococcus gilvus ATCC BAA-350</name>
    <dbReference type="NCBI Taxonomy" id="1158614"/>
    <lineage>
        <taxon>Bacteria</taxon>
        <taxon>Bacillati</taxon>
        <taxon>Bacillota</taxon>
        <taxon>Bacilli</taxon>
        <taxon>Lactobacillales</taxon>
        <taxon>Enterococcaceae</taxon>
        <taxon>Enterococcus</taxon>
    </lineage>
</organism>